<keyword evidence="1" id="KW-0175">Coiled coil</keyword>
<feature type="transmembrane region" description="Helical" evidence="2">
    <location>
        <begin position="143"/>
        <end position="165"/>
    </location>
</feature>
<dbReference type="EMBL" id="JANIEX010001322">
    <property type="protein sequence ID" value="KAJ3559291.1"/>
    <property type="molecule type" value="Genomic_DNA"/>
</dbReference>
<evidence type="ECO:0000313" key="4">
    <source>
        <dbReference type="Proteomes" id="UP001213000"/>
    </source>
</evidence>
<keyword evidence="4" id="KW-1185">Reference proteome</keyword>
<accession>A0AAD5VGT2</accession>
<feature type="coiled-coil region" evidence="1">
    <location>
        <begin position="83"/>
        <end position="110"/>
    </location>
</feature>
<proteinExistence type="predicted"/>
<keyword evidence="2" id="KW-1133">Transmembrane helix</keyword>
<reference evidence="3" key="1">
    <citation type="submission" date="2022-07" db="EMBL/GenBank/DDBJ databases">
        <title>Genome Sequence of Leucocoprinus birnbaumii.</title>
        <authorList>
            <person name="Buettner E."/>
        </authorList>
    </citation>
    <scope>NUCLEOTIDE SEQUENCE</scope>
    <source>
        <strain evidence="3">VT141</strain>
    </source>
</reference>
<keyword evidence="2" id="KW-0812">Transmembrane</keyword>
<protein>
    <submittedName>
        <fullName evidence="3">Uncharacterized protein</fullName>
    </submittedName>
</protein>
<evidence type="ECO:0000256" key="2">
    <source>
        <dbReference type="SAM" id="Phobius"/>
    </source>
</evidence>
<evidence type="ECO:0000256" key="1">
    <source>
        <dbReference type="SAM" id="Coils"/>
    </source>
</evidence>
<comment type="caution">
    <text evidence="3">The sequence shown here is derived from an EMBL/GenBank/DDBJ whole genome shotgun (WGS) entry which is preliminary data.</text>
</comment>
<sequence>MSNSDAYEQAMKQLKYLQYKGMTTEETTRVYNAMSNDYKDKNGRPVAKLQLTWVKYQRCYIDLLWNSCKAATMTEAYLRENKGAKLSEQIKALINNITALKKELVNLNKLVKQMGIAIGVTVAAGTAGIIAAIAVLVTPGAVIIPILVAGITAIIGEISQLIVALTRRGVVKGEIADKE</sequence>
<organism evidence="3 4">
    <name type="scientific">Leucocoprinus birnbaumii</name>
    <dbReference type="NCBI Taxonomy" id="56174"/>
    <lineage>
        <taxon>Eukaryota</taxon>
        <taxon>Fungi</taxon>
        <taxon>Dikarya</taxon>
        <taxon>Basidiomycota</taxon>
        <taxon>Agaricomycotina</taxon>
        <taxon>Agaricomycetes</taxon>
        <taxon>Agaricomycetidae</taxon>
        <taxon>Agaricales</taxon>
        <taxon>Agaricineae</taxon>
        <taxon>Agaricaceae</taxon>
        <taxon>Leucocoprinus</taxon>
    </lineage>
</organism>
<dbReference type="Proteomes" id="UP001213000">
    <property type="component" value="Unassembled WGS sequence"/>
</dbReference>
<feature type="transmembrane region" description="Helical" evidence="2">
    <location>
        <begin position="116"/>
        <end position="137"/>
    </location>
</feature>
<evidence type="ECO:0000313" key="3">
    <source>
        <dbReference type="EMBL" id="KAJ3559291.1"/>
    </source>
</evidence>
<gene>
    <name evidence="3" type="ORF">NP233_g11302</name>
</gene>
<keyword evidence="2" id="KW-0472">Membrane</keyword>
<dbReference type="AlphaFoldDB" id="A0AAD5VGT2"/>
<name>A0AAD5VGT2_9AGAR</name>